<keyword evidence="8 11" id="KW-0560">Oxidoreductase</keyword>
<dbReference type="GO" id="GO:1900366">
    <property type="term" value="P:negative regulation of defense response to insect"/>
    <property type="evidence" value="ECO:0007669"/>
    <property type="project" value="UniProtKB-ARBA"/>
</dbReference>
<comment type="similarity">
    <text evidence="3 11">Belongs to the iron/ascorbate-dependent oxidoreductase family.</text>
</comment>
<dbReference type="FunFam" id="2.60.120.330:FF:000008">
    <property type="entry name" value="Jasmonate-regulated gene 21"/>
    <property type="match status" value="1"/>
</dbReference>
<comment type="cofactor">
    <cofactor evidence="2">
        <name>L-ascorbate</name>
        <dbReference type="ChEBI" id="CHEBI:38290"/>
    </cofactor>
</comment>
<reference evidence="13" key="1">
    <citation type="journal article" date="2016" name="Nat. Genet.">
        <title>A high-quality carrot genome assembly provides new insights into carotenoid accumulation and asterid genome evolution.</title>
        <authorList>
            <person name="Iorizzo M."/>
            <person name="Ellison S."/>
            <person name="Senalik D."/>
            <person name="Zeng P."/>
            <person name="Satapoomin P."/>
            <person name="Huang J."/>
            <person name="Bowman M."/>
            <person name="Iovene M."/>
            <person name="Sanseverino W."/>
            <person name="Cavagnaro P."/>
            <person name="Yildiz M."/>
            <person name="Macko-Podgorni A."/>
            <person name="Moranska E."/>
            <person name="Grzebelus E."/>
            <person name="Grzebelus D."/>
            <person name="Ashrafi H."/>
            <person name="Zheng Z."/>
            <person name="Cheng S."/>
            <person name="Spooner D."/>
            <person name="Van Deynze A."/>
            <person name="Simon P."/>
        </authorList>
    </citation>
    <scope>NUCLEOTIDE SEQUENCE [LARGE SCALE GENOMIC DNA]</scope>
    <source>
        <tissue evidence="13">Leaf</tissue>
    </source>
</reference>
<organism evidence="13">
    <name type="scientific">Daucus carota subsp. sativus</name>
    <name type="common">Carrot</name>
    <dbReference type="NCBI Taxonomy" id="79200"/>
    <lineage>
        <taxon>Eukaryota</taxon>
        <taxon>Viridiplantae</taxon>
        <taxon>Streptophyta</taxon>
        <taxon>Embryophyta</taxon>
        <taxon>Tracheophyta</taxon>
        <taxon>Spermatophyta</taxon>
        <taxon>Magnoliopsida</taxon>
        <taxon>eudicotyledons</taxon>
        <taxon>Gunneridae</taxon>
        <taxon>Pentapetalae</taxon>
        <taxon>asterids</taxon>
        <taxon>campanulids</taxon>
        <taxon>Apiales</taxon>
        <taxon>Apiaceae</taxon>
        <taxon>Apioideae</taxon>
        <taxon>Scandiceae</taxon>
        <taxon>Daucinae</taxon>
        <taxon>Daucus</taxon>
        <taxon>Daucus sect. Daucus</taxon>
    </lineage>
</organism>
<dbReference type="OrthoDB" id="288590at2759"/>
<dbReference type="GO" id="GO:0051213">
    <property type="term" value="F:dioxygenase activity"/>
    <property type="evidence" value="ECO:0007669"/>
    <property type="project" value="UniProtKB-KW"/>
</dbReference>
<comment type="cofactor">
    <cofactor evidence="1">
        <name>Fe(2+)</name>
        <dbReference type="ChEBI" id="CHEBI:29033"/>
    </cofactor>
</comment>
<reference evidence="14" key="2">
    <citation type="submission" date="2022-03" db="EMBL/GenBank/DDBJ databases">
        <title>Draft title - Genomic analysis of global carrot germplasm unveils the trajectory of domestication and the origin of high carotenoid orange carrot.</title>
        <authorList>
            <person name="Iorizzo M."/>
            <person name="Ellison S."/>
            <person name="Senalik D."/>
            <person name="Macko-Podgorni A."/>
            <person name="Grzebelus D."/>
            <person name="Bostan H."/>
            <person name="Rolling W."/>
            <person name="Curaba J."/>
            <person name="Simon P."/>
        </authorList>
    </citation>
    <scope>NUCLEOTIDE SEQUENCE</scope>
    <source>
        <tissue evidence="14">Leaf</tissue>
    </source>
</reference>
<dbReference type="Pfam" id="PF03171">
    <property type="entry name" value="2OG-FeII_Oxy"/>
    <property type="match status" value="1"/>
</dbReference>
<evidence type="ECO:0000256" key="4">
    <source>
        <dbReference type="ARBA" id="ARBA00022723"/>
    </source>
</evidence>
<dbReference type="EMBL" id="CP093350">
    <property type="protein sequence ID" value="WOH10962.1"/>
    <property type="molecule type" value="Genomic_DNA"/>
</dbReference>
<dbReference type="OMA" id="YKETFAR"/>
<comment type="catalytic activity">
    <reaction evidence="10">
        <text>jasmonate + 2-oxoglutarate + O2 = (1R,2R)-12-hydroxyjasmonate + succinate + CO2</text>
        <dbReference type="Rhea" id="RHEA:67144"/>
        <dbReference type="ChEBI" id="CHEBI:15379"/>
        <dbReference type="ChEBI" id="CHEBI:16526"/>
        <dbReference type="ChEBI" id="CHEBI:16810"/>
        <dbReference type="ChEBI" id="CHEBI:30031"/>
        <dbReference type="ChEBI" id="CHEBI:58431"/>
        <dbReference type="ChEBI" id="CHEBI:132022"/>
    </reaction>
    <physiologicalReaction direction="left-to-right" evidence="10">
        <dbReference type="Rhea" id="RHEA:67145"/>
    </physiologicalReaction>
</comment>
<evidence type="ECO:0000256" key="8">
    <source>
        <dbReference type="ARBA" id="ARBA00023002"/>
    </source>
</evidence>
<evidence type="ECO:0000259" key="12">
    <source>
        <dbReference type="PROSITE" id="PS51471"/>
    </source>
</evidence>
<dbReference type="InterPro" id="IPR027443">
    <property type="entry name" value="IPNS-like_sf"/>
</dbReference>
<evidence type="ECO:0000256" key="6">
    <source>
        <dbReference type="ARBA" id="ARBA00022821"/>
    </source>
</evidence>
<dbReference type="Proteomes" id="UP000077755">
    <property type="component" value="Chromosome 8"/>
</dbReference>
<evidence type="ECO:0000256" key="7">
    <source>
        <dbReference type="ARBA" id="ARBA00022964"/>
    </source>
</evidence>
<dbReference type="PANTHER" id="PTHR47991">
    <property type="entry name" value="OXOGLUTARATE/IRON-DEPENDENT DIOXYGENASE"/>
    <property type="match status" value="1"/>
</dbReference>
<keyword evidence="15" id="KW-1185">Reference proteome</keyword>
<dbReference type="GO" id="GO:1900150">
    <property type="term" value="P:regulation of defense response to fungus"/>
    <property type="evidence" value="ECO:0007669"/>
    <property type="project" value="UniProtKB-ARBA"/>
</dbReference>
<gene>
    <name evidence="13" type="ORF">DCAR_028853</name>
    <name evidence="14" type="ORF">DCAR_0830439</name>
</gene>
<evidence type="ECO:0000256" key="10">
    <source>
        <dbReference type="ARBA" id="ARBA00052139"/>
    </source>
</evidence>
<dbReference type="Pfam" id="PF14226">
    <property type="entry name" value="DIOX_N"/>
    <property type="match status" value="1"/>
</dbReference>
<dbReference type="InterPro" id="IPR050295">
    <property type="entry name" value="Plant_2OG-oxidoreductases"/>
</dbReference>
<accession>A0A175YJI5</accession>
<dbReference type="Gene3D" id="2.60.120.330">
    <property type="entry name" value="B-lactam Antibiotic, Isopenicillin N Synthase, Chain"/>
    <property type="match status" value="1"/>
</dbReference>
<dbReference type="InterPro" id="IPR026992">
    <property type="entry name" value="DIOX_N"/>
</dbReference>
<proteinExistence type="inferred from homology"/>
<protein>
    <recommendedName>
        <fullName evidence="12">Fe2OG dioxygenase domain-containing protein</fullName>
    </recommendedName>
</protein>
<evidence type="ECO:0000256" key="9">
    <source>
        <dbReference type="ARBA" id="ARBA00023004"/>
    </source>
</evidence>
<dbReference type="GO" id="GO:0046872">
    <property type="term" value="F:metal ion binding"/>
    <property type="evidence" value="ECO:0007669"/>
    <property type="project" value="UniProtKB-KW"/>
</dbReference>
<dbReference type="InterPro" id="IPR044861">
    <property type="entry name" value="IPNS-like_FE2OG_OXY"/>
</dbReference>
<evidence type="ECO:0000256" key="1">
    <source>
        <dbReference type="ARBA" id="ARBA00001954"/>
    </source>
</evidence>
<dbReference type="EMBL" id="LNRQ01000008">
    <property type="protein sequence ID" value="KZM83725.1"/>
    <property type="molecule type" value="Genomic_DNA"/>
</dbReference>
<evidence type="ECO:0000256" key="3">
    <source>
        <dbReference type="ARBA" id="ARBA00008056"/>
    </source>
</evidence>
<keyword evidence="9 11" id="KW-0408">Iron</keyword>
<evidence type="ECO:0000313" key="14">
    <source>
        <dbReference type="EMBL" id="WOH10962.1"/>
    </source>
</evidence>
<evidence type="ECO:0000256" key="11">
    <source>
        <dbReference type="RuleBase" id="RU003682"/>
    </source>
</evidence>
<feature type="domain" description="Fe2OG dioxygenase" evidence="12">
    <location>
        <begin position="208"/>
        <end position="308"/>
    </location>
</feature>
<keyword evidence="5" id="KW-1184">Jasmonic acid signaling pathway</keyword>
<dbReference type="AlphaFoldDB" id="A0A175YJI5"/>
<dbReference type="GO" id="GO:0016705">
    <property type="term" value="F:oxidoreductase activity, acting on paired donors, with incorporation or reduction of molecular oxygen"/>
    <property type="evidence" value="ECO:0007669"/>
    <property type="project" value="UniProtKB-ARBA"/>
</dbReference>
<evidence type="ECO:0000256" key="2">
    <source>
        <dbReference type="ARBA" id="ARBA00001961"/>
    </source>
</evidence>
<dbReference type="GO" id="GO:2000022">
    <property type="term" value="P:regulation of jasmonic acid mediated signaling pathway"/>
    <property type="evidence" value="ECO:0007669"/>
    <property type="project" value="UniProtKB-ARBA"/>
</dbReference>
<dbReference type="PRINTS" id="PR00682">
    <property type="entry name" value="IPNSYNTHASE"/>
</dbReference>
<sequence length="359" mass="40581">MNCVQSWPEPIVRVQSLSDSGIRVIPERYIKRHSPKPSLKLTTPVRELTIPVIDLENLASRDIALRANTLALISRACREWGFFQVVNHGVSHQVMDQVREVWREFFHLPVDEKQVYANSPTTYEGYGSRLGVEKGAKLDWSDYYFLNYLPTCQRNEHKWPSYPSSCKEIVSEYNEALVKLCGELMKILSINLGLEENRLQQALGGDEVGASLRVNYYPKCPQPDLTFGLSPHSDPGALTILLADNQVSGLQVRKDDNWVTVKPVPNAFIVNIGDQVEVLSNGNYKSVEHRVVVNSAAERVSLAFFYNPKGDKTIEPAEELITPTVPPQYLPMTFNEYRTFIRTRGPCGKTSVESIKSPR</sequence>
<name>A0A175YJI5_DAUCS</name>
<evidence type="ECO:0000313" key="15">
    <source>
        <dbReference type="Proteomes" id="UP000077755"/>
    </source>
</evidence>
<dbReference type="InterPro" id="IPR005123">
    <property type="entry name" value="Oxoglu/Fe-dep_dioxygenase_dom"/>
</dbReference>
<keyword evidence="7" id="KW-0223">Dioxygenase</keyword>
<dbReference type="KEGG" id="dcr:108197342"/>
<evidence type="ECO:0000313" key="13">
    <source>
        <dbReference type="EMBL" id="KZM83725.1"/>
    </source>
</evidence>
<dbReference type="Gramene" id="KZM83725">
    <property type="protein sequence ID" value="KZM83725"/>
    <property type="gene ID" value="DCAR_028853"/>
</dbReference>
<dbReference type="PROSITE" id="PS51471">
    <property type="entry name" value="FE2OG_OXY"/>
    <property type="match status" value="1"/>
</dbReference>
<dbReference type="GO" id="GO:0120091">
    <property type="term" value="F:jasmonic acid hydrolase"/>
    <property type="evidence" value="ECO:0007669"/>
    <property type="project" value="UniProtKB-ARBA"/>
</dbReference>
<keyword evidence="4 11" id="KW-0479">Metal-binding</keyword>
<evidence type="ECO:0000256" key="5">
    <source>
        <dbReference type="ARBA" id="ARBA00022819"/>
    </source>
</evidence>
<dbReference type="GO" id="GO:0006952">
    <property type="term" value="P:defense response"/>
    <property type="evidence" value="ECO:0007669"/>
    <property type="project" value="UniProtKB-KW"/>
</dbReference>
<keyword evidence="6" id="KW-0611">Plant defense</keyword>
<dbReference type="SUPFAM" id="SSF51197">
    <property type="entry name" value="Clavaminate synthase-like"/>
    <property type="match status" value="1"/>
</dbReference>